<dbReference type="RefSeq" id="WP_238381201.1">
    <property type="nucleotide sequence ID" value="NZ_CP042912.1"/>
</dbReference>
<dbReference type="GO" id="GO:0006777">
    <property type="term" value="P:Mo-molybdopterin cofactor biosynthetic process"/>
    <property type="evidence" value="ECO:0007669"/>
    <property type="project" value="UniProtKB-KW"/>
</dbReference>
<dbReference type="InterPro" id="IPR023045">
    <property type="entry name" value="MoaC"/>
</dbReference>
<dbReference type="Gene3D" id="3.30.70.640">
    <property type="entry name" value="Molybdopterin cofactor biosynthesis C (MoaC) domain"/>
    <property type="match status" value="1"/>
</dbReference>
<comment type="pathway">
    <text evidence="2">Cofactor biosynthesis; molybdopterin biosynthesis.</text>
</comment>
<dbReference type="KEGG" id="mff:MFFC18_14250"/>
<dbReference type="PANTHER" id="PTHR22960">
    <property type="entry name" value="MOLYBDOPTERIN COFACTOR SYNTHESIS PROTEIN A"/>
    <property type="match status" value="1"/>
</dbReference>
<organism evidence="8 9">
    <name type="scientific">Mariniblastus fucicola</name>
    <dbReference type="NCBI Taxonomy" id="980251"/>
    <lineage>
        <taxon>Bacteria</taxon>
        <taxon>Pseudomonadati</taxon>
        <taxon>Planctomycetota</taxon>
        <taxon>Planctomycetia</taxon>
        <taxon>Pirellulales</taxon>
        <taxon>Pirellulaceae</taxon>
        <taxon>Mariniblastus</taxon>
    </lineage>
</organism>
<evidence type="ECO:0000256" key="1">
    <source>
        <dbReference type="ARBA" id="ARBA00001637"/>
    </source>
</evidence>
<dbReference type="InterPro" id="IPR036522">
    <property type="entry name" value="MoaC_sf"/>
</dbReference>
<evidence type="ECO:0000256" key="6">
    <source>
        <dbReference type="ARBA" id="ARBA00055087"/>
    </source>
</evidence>
<dbReference type="InterPro" id="IPR050105">
    <property type="entry name" value="MoCo_biosynth_MoaA/MoaC"/>
</dbReference>
<protein>
    <recommendedName>
        <fullName evidence="3">cyclic pyranopterin monophosphate synthase</fullName>
        <ecNumber evidence="3">4.6.1.17</ecNumber>
    </recommendedName>
</protein>
<dbReference type="EMBL" id="CP042912">
    <property type="protein sequence ID" value="QEG21567.1"/>
    <property type="molecule type" value="Genomic_DNA"/>
</dbReference>
<dbReference type="GO" id="GO:0061799">
    <property type="term" value="F:cyclic pyranopterin monophosphate synthase activity"/>
    <property type="evidence" value="ECO:0007669"/>
    <property type="project" value="UniProtKB-EC"/>
</dbReference>
<feature type="domain" description="Molybdopterin cofactor biosynthesis C (MoaC)" evidence="7">
    <location>
        <begin position="1"/>
        <end position="135"/>
    </location>
</feature>
<keyword evidence="4" id="KW-0501">Molybdenum cofactor biosynthesis</keyword>
<evidence type="ECO:0000256" key="2">
    <source>
        <dbReference type="ARBA" id="ARBA00005046"/>
    </source>
</evidence>
<keyword evidence="5" id="KW-0456">Lyase</keyword>
<dbReference type="InterPro" id="IPR047594">
    <property type="entry name" value="MoaC_bact/euk"/>
</dbReference>
<comment type="function">
    <text evidence="6">Catalyzes the conversion of (8S)-3',8-cyclo-7,8-dihydroguanosine 5'-triphosphate to cyclic pyranopterin monophosphate (cPMP).</text>
</comment>
<dbReference type="EC" id="4.6.1.17" evidence="3"/>
<dbReference type="STRING" id="980251.GCA_001642875_00398"/>
<dbReference type="NCBIfam" id="NF006870">
    <property type="entry name" value="PRK09364.1"/>
    <property type="match status" value="1"/>
</dbReference>
<evidence type="ECO:0000256" key="5">
    <source>
        <dbReference type="ARBA" id="ARBA00023239"/>
    </source>
</evidence>
<dbReference type="AlphaFoldDB" id="A0A5B9P4N6"/>
<proteinExistence type="predicted"/>
<accession>A0A5B9P4N6</accession>
<dbReference type="UniPathway" id="UPA00344"/>
<keyword evidence="9" id="KW-1185">Reference proteome</keyword>
<evidence type="ECO:0000313" key="8">
    <source>
        <dbReference type="EMBL" id="QEG21567.1"/>
    </source>
</evidence>
<dbReference type="SUPFAM" id="SSF55040">
    <property type="entry name" value="Molybdenum cofactor biosynthesis protein C, MoaC"/>
    <property type="match status" value="1"/>
</dbReference>
<evidence type="ECO:0000313" key="9">
    <source>
        <dbReference type="Proteomes" id="UP000322214"/>
    </source>
</evidence>
<dbReference type="Pfam" id="PF01967">
    <property type="entry name" value="MoaC"/>
    <property type="match status" value="1"/>
</dbReference>
<dbReference type="NCBIfam" id="TIGR00581">
    <property type="entry name" value="moaC"/>
    <property type="match status" value="1"/>
</dbReference>
<gene>
    <name evidence="8" type="primary">moaC</name>
    <name evidence="8" type="ORF">MFFC18_14250</name>
</gene>
<sequence length="143" mass="15391">MVDVSHKDDSRRVAVARGSVRMKNETAALIQNRELSKGDVIGVARVAGIMAVKQTPNLIPMCHSIHVDSVDIEFEFTSENELTITATVGATDRTGVEMEALTCVSVSALTVYDMCKSADKNMTIREIGLVSKTGGKSGDFVRS</sequence>
<evidence type="ECO:0000256" key="3">
    <source>
        <dbReference type="ARBA" id="ARBA00012575"/>
    </source>
</evidence>
<dbReference type="CDD" id="cd01420">
    <property type="entry name" value="MoaC_PE"/>
    <property type="match status" value="1"/>
</dbReference>
<dbReference type="Proteomes" id="UP000322214">
    <property type="component" value="Chromosome"/>
</dbReference>
<evidence type="ECO:0000256" key="4">
    <source>
        <dbReference type="ARBA" id="ARBA00023150"/>
    </source>
</evidence>
<comment type="catalytic activity">
    <reaction evidence="1">
        <text>(8S)-3',8-cyclo-7,8-dihydroguanosine 5'-triphosphate = cyclic pyranopterin phosphate + diphosphate</text>
        <dbReference type="Rhea" id="RHEA:49580"/>
        <dbReference type="ChEBI" id="CHEBI:33019"/>
        <dbReference type="ChEBI" id="CHEBI:59648"/>
        <dbReference type="ChEBI" id="CHEBI:131766"/>
        <dbReference type="EC" id="4.6.1.17"/>
    </reaction>
</comment>
<name>A0A5B9P4N6_9BACT</name>
<dbReference type="InterPro" id="IPR002820">
    <property type="entry name" value="Mopterin_CF_biosynth-C_dom"/>
</dbReference>
<reference evidence="8 9" key="1">
    <citation type="submission" date="2019-08" db="EMBL/GenBank/DDBJ databases">
        <title>Deep-cultivation of Planctomycetes and their phenomic and genomic characterization uncovers novel biology.</title>
        <authorList>
            <person name="Wiegand S."/>
            <person name="Jogler M."/>
            <person name="Boedeker C."/>
            <person name="Pinto D."/>
            <person name="Vollmers J."/>
            <person name="Rivas-Marin E."/>
            <person name="Kohn T."/>
            <person name="Peeters S.H."/>
            <person name="Heuer A."/>
            <person name="Rast P."/>
            <person name="Oberbeckmann S."/>
            <person name="Bunk B."/>
            <person name="Jeske O."/>
            <person name="Meyerdierks A."/>
            <person name="Storesund J.E."/>
            <person name="Kallscheuer N."/>
            <person name="Luecker S."/>
            <person name="Lage O.M."/>
            <person name="Pohl T."/>
            <person name="Merkel B.J."/>
            <person name="Hornburger P."/>
            <person name="Mueller R.-W."/>
            <person name="Bruemmer F."/>
            <person name="Labrenz M."/>
            <person name="Spormann A.M."/>
            <person name="Op den Camp H."/>
            <person name="Overmann J."/>
            <person name="Amann R."/>
            <person name="Jetten M.S.M."/>
            <person name="Mascher T."/>
            <person name="Medema M.H."/>
            <person name="Devos D.P."/>
            <person name="Kaster A.-K."/>
            <person name="Ovreas L."/>
            <person name="Rohde M."/>
            <person name="Galperin M.Y."/>
            <person name="Jogler C."/>
        </authorList>
    </citation>
    <scope>NUCLEOTIDE SEQUENCE [LARGE SCALE GENOMIC DNA]</scope>
    <source>
        <strain evidence="8 9">FC18</strain>
    </source>
</reference>
<evidence type="ECO:0000259" key="7">
    <source>
        <dbReference type="Pfam" id="PF01967"/>
    </source>
</evidence>